<gene>
    <name evidence="3" type="ORF">EQG61_00495</name>
</gene>
<dbReference type="Proteomes" id="UP000289857">
    <property type="component" value="Unassembled WGS sequence"/>
</dbReference>
<feature type="domain" description="ApeA N-terminal" evidence="2">
    <location>
        <begin position="29"/>
        <end position="254"/>
    </location>
</feature>
<dbReference type="EMBL" id="SBKN01000001">
    <property type="protein sequence ID" value="RXR23952.1"/>
    <property type="molecule type" value="Genomic_DNA"/>
</dbReference>
<sequence>MEYFFGNINSPFSNEKIESVRLLHTEKKIEIEFPSESKENVKIEAIHGYFNGLGKITLLDCYYSGMEIGSGGATVKFSAKYILKGDFVLNLNHSQFSTLKFEMNGLLGWTKLSQLNYDFFKNRTIKLNEIENIEIYNSDEIKIELYVTLNLNSQREFNELRLRENVGIKVIFKNNLRSINDTLKIINALQKLFKIIGNIYTGLESICLYKEDDLEYEAILICSDLINFGEPEIYSPSLNFIELKDNFQKIIGNWLTNEDLKISVDLILEKSINSKLSIENYFLNNCFSIETLHRRFNNYNPYDKRILENYKREILSLISENEIKESIINSFAHINEPNFKGRLYQYIEDFKSILPNDIDVDDFITRIVKTRNYLVHRSSKKKIFNNIEMLYASFYIESIIKINIYRIIGVDENLLKKSILKPKDLIKSMFDYNNTIE</sequence>
<organism evidence="3 4">
    <name type="scientific">Flavobacterium stagni</name>
    <dbReference type="NCBI Taxonomy" id="2506421"/>
    <lineage>
        <taxon>Bacteria</taxon>
        <taxon>Pseudomonadati</taxon>
        <taxon>Bacteroidota</taxon>
        <taxon>Flavobacteriia</taxon>
        <taxon>Flavobacteriales</taxon>
        <taxon>Flavobacteriaceae</taxon>
        <taxon>Flavobacterium</taxon>
    </lineage>
</organism>
<protein>
    <submittedName>
        <fullName evidence="3">Uncharacterized protein</fullName>
    </submittedName>
</protein>
<feature type="domain" description="Apea-like HEPN" evidence="1">
    <location>
        <begin position="288"/>
        <end position="413"/>
    </location>
</feature>
<dbReference type="Pfam" id="PF18739">
    <property type="entry name" value="HEPN_Apea"/>
    <property type="match status" value="1"/>
</dbReference>
<evidence type="ECO:0000259" key="2">
    <source>
        <dbReference type="Pfam" id="PF18862"/>
    </source>
</evidence>
<proteinExistence type="predicted"/>
<dbReference type="InterPro" id="IPR041229">
    <property type="entry name" value="HEPN_Apea"/>
</dbReference>
<evidence type="ECO:0000313" key="3">
    <source>
        <dbReference type="EMBL" id="RXR23952.1"/>
    </source>
</evidence>
<dbReference type="Pfam" id="PF18862">
    <property type="entry name" value="ApeA_NTD1"/>
    <property type="match status" value="1"/>
</dbReference>
<dbReference type="RefSeq" id="WP_129459917.1">
    <property type="nucleotide sequence ID" value="NZ_SBKN01000001.1"/>
</dbReference>
<dbReference type="OrthoDB" id="1397981at2"/>
<dbReference type="AlphaFoldDB" id="A0A4Q1KAL4"/>
<reference evidence="4" key="1">
    <citation type="submission" date="2019-01" db="EMBL/GenBank/DDBJ databases">
        <title>Cytophagaceae bacterium strain CAR-16.</title>
        <authorList>
            <person name="Chen W.-M."/>
        </authorList>
    </citation>
    <scope>NUCLEOTIDE SEQUENCE [LARGE SCALE GENOMIC DNA]</scope>
    <source>
        <strain evidence="4">WWJ-16</strain>
    </source>
</reference>
<evidence type="ECO:0000313" key="4">
    <source>
        <dbReference type="Proteomes" id="UP000289857"/>
    </source>
</evidence>
<comment type="caution">
    <text evidence="3">The sequence shown here is derived from an EMBL/GenBank/DDBJ whole genome shotgun (WGS) entry which is preliminary data.</text>
</comment>
<evidence type="ECO:0000259" key="1">
    <source>
        <dbReference type="Pfam" id="PF18739"/>
    </source>
</evidence>
<keyword evidence="4" id="KW-1185">Reference proteome</keyword>
<dbReference type="InterPro" id="IPR041223">
    <property type="entry name" value="ApeA_NTD"/>
</dbReference>
<name>A0A4Q1KAL4_9FLAO</name>
<accession>A0A4Q1KAL4</accession>